<dbReference type="EMBL" id="CM055104">
    <property type="protein sequence ID" value="KAJ7533102.1"/>
    <property type="molecule type" value="Genomic_DNA"/>
</dbReference>
<gene>
    <name evidence="1" type="ORF">O6H91_13G033500</name>
</gene>
<dbReference type="Proteomes" id="UP001162992">
    <property type="component" value="Chromosome 13"/>
</dbReference>
<evidence type="ECO:0000313" key="2">
    <source>
        <dbReference type="Proteomes" id="UP001162992"/>
    </source>
</evidence>
<keyword evidence="2" id="KW-1185">Reference proteome</keyword>
<protein>
    <submittedName>
        <fullName evidence="1">Uncharacterized protein</fullName>
    </submittedName>
</protein>
<sequence length="687" mass="75378">MEMALAGPELLSPLDNLDRSEEPQVAQSLFKQGKEIPIQRSKKAFELFKRSSVRRGVSKYIEDLESNSSPGRVAKKAAYFEEYPNQSLQERPPTSSHPISKEGIVEAGVQTFDGMASSSEIEKHKEALRTVQESGDSCMLDHVSLSEGVTSKYPEGSTGPAENSREWNLPAKESIVNSIQNCDQQTYEVSAHVIGLDNGVAKSGLTEESQHDLQLQDKKSGSIEVQKKAAGNVLKLPKNKVLSSSVTTSNVSPKDLDSVGSAKGRKVVDKTDSSPSTPLTQNGVRPPAAKLYVTVPRPFTLATEKRATLGIEAGNRESAKSPAIAVDSSDAVGRSIGDTSEVKVSVQKKKFTTPSEDKRVLFLPVVSSNTAEVKDSSQLTSSRGFNFRCDERAEKRKEFYSRLAEKLNAVEAEKNEIQAKTKEEMDAKIRELRKSLNYKANPIPSFYQEPPPPKVPLKKIPPTRAKSPKLGRRNATGSLIRLCQLAGHENDNHGSCFLSKSVDSSHDKVVGLAEPKDLRTFIKNNTRKISSVKPTDAPVKTRSEDNVLKRLSHSADSSNSGSSSDILKRESNSFSPLGNISSGRIPLSASRKGETGNTTTRERDFYITNEQNSRGHDTSCREHHFARKSRASNVFQHTFSTANEDEVSKNRNNKREQLTASTPIVDDLRQVNSGNSSTEHSMEQPLS</sequence>
<comment type="caution">
    <text evidence="1">The sequence shown here is derived from an EMBL/GenBank/DDBJ whole genome shotgun (WGS) entry which is preliminary data.</text>
</comment>
<evidence type="ECO:0000313" key="1">
    <source>
        <dbReference type="EMBL" id="KAJ7533102.1"/>
    </source>
</evidence>
<reference evidence="2" key="1">
    <citation type="journal article" date="2024" name="Proc. Natl. Acad. Sci. U.S.A.">
        <title>Extraordinary preservation of gene collinearity over three hundred million years revealed in homosporous lycophytes.</title>
        <authorList>
            <person name="Li C."/>
            <person name="Wickell D."/>
            <person name="Kuo L.Y."/>
            <person name="Chen X."/>
            <person name="Nie B."/>
            <person name="Liao X."/>
            <person name="Peng D."/>
            <person name="Ji J."/>
            <person name="Jenkins J."/>
            <person name="Williams M."/>
            <person name="Shu S."/>
            <person name="Plott C."/>
            <person name="Barry K."/>
            <person name="Rajasekar S."/>
            <person name="Grimwood J."/>
            <person name="Han X."/>
            <person name="Sun S."/>
            <person name="Hou Z."/>
            <person name="He W."/>
            <person name="Dai G."/>
            <person name="Sun C."/>
            <person name="Schmutz J."/>
            <person name="Leebens-Mack J.H."/>
            <person name="Li F.W."/>
            <person name="Wang L."/>
        </authorList>
    </citation>
    <scope>NUCLEOTIDE SEQUENCE [LARGE SCALE GENOMIC DNA]</scope>
    <source>
        <strain evidence="2">cv. PW_Plant_1</strain>
    </source>
</reference>
<accession>A0ACC2BUP1</accession>
<name>A0ACC2BUP1_DIPCM</name>
<proteinExistence type="predicted"/>
<organism evidence="1 2">
    <name type="scientific">Diphasiastrum complanatum</name>
    <name type="common">Issler's clubmoss</name>
    <name type="synonym">Lycopodium complanatum</name>
    <dbReference type="NCBI Taxonomy" id="34168"/>
    <lineage>
        <taxon>Eukaryota</taxon>
        <taxon>Viridiplantae</taxon>
        <taxon>Streptophyta</taxon>
        <taxon>Embryophyta</taxon>
        <taxon>Tracheophyta</taxon>
        <taxon>Lycopodiopsida</taxon>
        <taxon>Lycopodiales</taxon>
        <taxon>Lycopodiaceae</taxon>
        <taxon>Lycopodioideae</taxon>
        <taxon>Diphasiastrum</taxon>
    </lineage>
</organism>